<gene>
    <name evidence="1" type="ORF">PLEPLA_LOCUS40254</name>
</gene>
<reference evidence="1" key="1">
    <citation type="submission" date="2020-03" db="EMBL/GenBank/DDBJ databases">
        <authorList>
            <person name="Weist P."/>
        </authorList>
    </citation>
    <scope>NUCLEOTIDE SEQUENCE</scope>
</reference>
<evidence type="ECO:0000313" key="2">
    <source>
        <dbReference type="Proteomes" id="UP001153269"/>
    </source>
</evidence>
<accession>A0A9N7Z8E7</accession>
<keyword evidence="2" id="KW-1185">Reference proteome</keyword>
<organism evidence="1 2">
    <name type="scientific">Pleuronectes platessa</name>
    <name type="common">European plaice</name>
    <dbReference type="NCBI Taxonomy" id="8262"/>
    <lineage>
        <taxon>Eukaryota</taxon>
        <taxon>Metazoa</taxon>
        <taxon>Chordata</taxon>
        <taxon>Craniata</taxon>
        <taxon>Vertebrata</taxon>
        <taxon>Euteleostomi</taxon>
        <taxon>Actinopterygii</taxon>
        <taxon>Neopterygii</taxon>
        <taxon>Teleostei</taxon>
        <taxon>Neoteleostei</taxon>
        <taxon>Acanthomorphata</taxon>
        <taxon>Carangaria</taxon>
        <taxon>Pleuronectiformes</taxon>
        <taxon>Pleuronectoidei</taxon>
        <taxon>Pleuronectidae</taxon>
        <taxon>Pleuronectes</taxon>
    </lineage>
</organism>
<protein>
    <submittedName>
        <fullName evidence="1">Uncharacterized protein</fullName>
    </submittedName>
</protein>
<sequence length="185" mass="20653">MAALELPLRLDERRRERLKFTGNKKPKDAGHLLLLKPNNRQTLRVAQLLLRSTVDRCFGPVLRDWSCGIKKASVLFQVSHALFGRYPSLILPKQVAALLQSAVDSLQQCVPELAPVVLCYAGLESEMTARTSMMQMQMDSEATESQWSVQGAGLIVLQREKVEQSRLRFSTCSAAPRSRCAVSLV</sequence>
<proteinExistence type="predicted"/>
<name>A0A9N7Z8E7_PLEPL</name>
<dbReference type="EMBL" id="CADEAL010004131">
    <property type="protein sequence ID" value="CAB1452504.1"/>
    <property type="molecule type" value="Genomic_DNA"/>
</dbReference>
<evidence type="ECO:0000313" key="1">
    <source>
        <dbReference type="EMBL" id="CAB1452504.1"/>
    </source>
</evidence>
<comment type="caution">
    <text evidence="1">The sequence shown here is derived from an EMBL/GenBank/DDBJ whole genome shotgun (WGS) entry which is preliminary data.</text>
</comment>
<dbReference type="Proteomes" id="UP001153269">
    <property type="component" value="Unassembled WGS sequence"/>
</dbReference>
<dbReference type="AlphaFoldDB" id="A0A9N7Z8E7"/>